<dbReference type="Gene3D" id="3.40.50.12090">
    <property type="match status" value="2"/>
</dbReference>
<dbReference type="AlphaFoldDB" id="A0A0C2VGB5"/>
<dbReference type="PANTHER" id="PTHR30032:SF8">
    <property type="entry name" value="GERMINATION-SPECIFIC N-ACETYLMURAMOYL-L-ALANINE AMIDASE"/>
    <property type="match status" value="1"/>
</dbReference>
<evidence type="ECO:0000313" key="4">
    <source>
        <dbReference type="Proteomes" id="UP000031972"/>
    </source>
</evidence>
<keyword evidence="1" id="KW-0732">Signal</keyword>
<dbReference type="SMART" id="SM00646">
    <property type="entry name" value="Ami_3"/>
    <property type="match status" value="1"/>
</dbReference>
<comment type="caution">
    <text evidence="3">The sequence shown here is derived from an EMBL/GenBank/DDBJ whole genome shotgun (WGS) entry which is preliminary data.</text>
</comment>
<gene>
    <name evidence="3" type="ORF">KR50_34160</name>
</gene>
<evidence type="ECO:0000259" key="2">
    <source>
        <dbReference type="SMART" id="SM00646"/>
    </source>
</evidence>
<feature type="domain" description="MurNAc-LAA" evidence="2">
    <location>
        <begin position="100"/>
        <end position="232"/>
    </location>
</feature>
<dbReference type="InterPro" id="IPR007253">
    <property type="entry name" value="Cell_wall-bd_2"/>
</dbReference>
<protein>
    <recommendedName>
        <fullName evidence="2">MurNAc-LAA domain-containing protein</fullName>
    </recommendedName>
</protein>
<dbReference type="Proteomes" id="UP000031972">
    <property type="component" value="Unassembled WGS sequence"/>
</dbReference>
<organism evidence="3 4">
    <name type="scientific">Jeotgalibacillus campisalis</name>
    <dbReference type="NCBI Taxonomy" id="220754"/>
    <lineage>
        <taxon>Bacteria</taxon>
        <taxon>Bacillati</taxon>
        <taxon>Bacillota</taxon>
        <taxon>Bacilli</taxon>
        <taxon>Bacillales</taxon>
        <taxon>Caryophanaceae</taxon>
        <taxon>Jeotgalibacillus</taxon>
    </lineage>
</organism>
<dbReference type="PATRIC" id="fig|220754.4.peg.3431"/>
<feature type="chain" id="PRO_5002157405" description="MurNAc-LAA domain-containing protein" evidence="1">
    <location>
        <begin position="24"/>
        <end position="747"/>
    </location>
</feature>
<evidence type="ECO:0000313" key="3">
    <source>
        <dbReference type="EMBL" id="KIL43013.1"/>
    </source>
</evidence>
<dbReference type="GO" id="GO:0008745">
    <property type="term" value="F:N-acetylmuramoyl-L-alanine amidase activity"/>
    <property type="evidence" value="ECO:0007669"/>
    <property type="project" value="InterPro"/>
</dbReference>
<dbReference type="RefSeq" id="WP_052477181.1">
    <property type="nucleotide sequence ID" value="NZ_JXRR01000022.1"/>
</dbReference>
<dbReference type="OrthoDB" id="9763643at2"/>
<feature type="signal peptide" evidence="1">
    <location>
        <begin position="1"/>
        <end position="23"/>
    </location>
</feature>
<dbReference type="CDD" id="cd02696">
    <property type="entry name" value="MurNAc-LAA"/>
    <property type="match status" value="1"/>
</dbReference>
<evidence type="ECO:0000256" key="1">
    <source>
        <dbReference type="SAM" id="SignalP"/>
    </source>
</evidence>
<dbReference type="Pfam" id="PF04122">
    <property type="entry name" value="CW_binding_2"/>
    <property type="match status" value="3"/>
</dbReference>
<dbReference type="Pfam" id="PF01520">
    <property type="entry name" value="Amidase_3"/>
    <property type="match status" value="1"/>
</dbReference>
<dbReference type="EMBL" id="JXRR01000022">
    <property type="protein sequence ID" value="KIL43013.1"/>
    <property type="molecule type" value="Genomic_DNA"/>
</dbReference>
<dbReference type="InterPro" id="IPR002508">
    <property type="entry name" value="MurNAc-LAA_cat"/>
</dbReference>
<proteinExistence type="predicted"/>
<sequence length="747" mass="83511">MQKIKVFLLTLILFLSFSDLSEAESKKNLVVIDPGHGGIYSGTKGYSGASTGYFEKHANLEVSLKLRDELEKRGYEVMMTRETDRHFASPNSTDLRARMNLANNYVKGRNDHAVFISVHHNATGTPSYRGYETYYFDINQGIDPNYPPDPLQIKYSPESKKAAASIHYGVLSSAPLPEGRGMVPMDFYVTRNAQMPSVLIEVGYMSNPAEEKQIKDPEVQTKVSTGIADGLDEYFDNYDYYEVYDSTNKLLYKDASKENALNWAKSRNNVKVIYNKTNEEIFSNIYYGFAVLHSYHSSFKHYFVSESDAVEFAKKWKNTRVVDNVKREMVWSNYISPNYHIVHARQGVLEEKFDVQSAVERAKRWKNTYVLDVKSGTIVWSNYLAENYEVHHTSKGLLKAFYSEKDAKEYAKLWKNTNVKNKKNGSIVFSNLVSSHSHRFEADEVSAKDRMLTAIEVSKELYPNGFSSNKKQKTVVMATAFEFADALAAGPYAAQLDNAPILLTRSQKMTDQLKNELKRLKANKVIIVGGTYAVSDDVLKELKSMGITVERVSGSDRIETNLKINAKLKNVSKSIVVSSQNFPDALGATPVAVNTNASILLVNTESSLTPSAIDYIQKKDITIVGGTGVVSVKTEDALVQEVGGDRVIRLAGKNRYETLTAVLEHFSDDLHSNTVLVSTSANFPDALTASALSKKYSSPLLLVNDHLHSSLDGYITTYGNENVVERVISVGGVVKKQPLNRIIQLTK</sequence>
<dbReference type="GO" id="GO:0009253">
    <property type="term" value="P:peptidoglycan catabolic process"/>
    <property type="evidence" value="ECO:0007669"/>
    <property type="project" value="InterPro"/>
</dbReference>
<dbReference type="Gene3D" id="3.40.630.40">
    <property type="entry name" value="Zn-dependent exopeptidases"/>
    <property type="match status" value="1"/>
</dbReference>
<name>A0A0C2VGB5_9BACL</name>
<accession>A0A0C2VGB5</accession>
<keyword evidence="4" id="KW-1185">Reference proteome</keyword>
<reference evidence="3 4" key="1">
    <citation type="submission" date="2015-01" db="EMBL/GenBank/DDBJ databases">
        <title>Jeotgalibacillus campisalis genome sequencing.</title>
        <authorList>
            <person name="Goh K.M."/>
            <person name="Chan K.-G."/>
            <person name="Yaakop A.S."/>
            <person name="Ee R."/>
            <person name="Gan H.M."/>
            <person name="Chan C.S."/>
        </authorList>
    </citation>
    <scope>NUCLEOTIDE SEQUENCE [LARGE SCALE GENOMIC DNA]</scope>
    <source>
        <strain evidence="3 4">SF-57</strain>
    </source>
</reference>
<dbReference type="InterPro" id="IPR051922">
    <property type="entry name" value="Bact_Sporulation_Assoc"/>
</dbReference>
<dbReference type="PANTHER" id="PTHR30032">
    <property type="entry name" value="N-ACETYLMURAMOYL-L-ALANINE AMIDASE-RELATED"/>
    <property type="match status" value="1"/>
</dbReference>
<dbReference type="SUPFAM" id="SSF53187">
    <property type="entry name" value="Zn-dependent exopeptidases"/>
    <property type="match status" value="1"/>
</dbReference>